<evidence type="ECO:0000256" key="6">
    <source>
        <dbReference type="SAM" id="Phobius"/>
    </source>
</evidence>
<feature type="transmembrane region" description="Helical" evidence="6">
    <location>
        <begin position="793"/>
        <end position="813"/>
    </location>
</feature>
<comment type="caution">
    <text evidence="8">The sequence shown here is derived from an EMBL/GenBank/DDBJ whole genome shotgun (WGS) entry which is preliminary data.</text>
</comment>
<dbReference type="GO" id="GO:0005886">
    <property type="term" value="C:plasma membrane"/>
    <property type="evidence" value="ECO:0007669"/>
    <property type="project" value="UniProtKB-SubCell"/>
</dbReference>
<evidence type="ECO:0000256" key="3">
    <source>
        <dbReference type="ARBA" id="ARBA00022692"/>
    </source>
</evidence>
<dbReference type="PROSITE" id="PS50156">
    <property type="entry name" value="SSD"/>
    <property type="match status" value="2"/>
</dbReference>
<feature type="transmembrane region" description="Helical" evidence="6">
    <location>
        <begin position="475"/>
        <end position="508"/>
    </location>
</feature>
<dbReference type="SUPFAM" id="SSF82866">
    <property type="entry name" value="Multidrug efflux transporter AcrB transmembrane domain"/>
    <property type="match status" value="2"/>
</dbReference>
<sequence>MENGLLVLSRFFASAPATMVRHRTLVCLLLLAGTLLSVYSIVTRTSLDMSIDSFLDQSDPAIEALNSFRTQFGSDDSVFLVYEARDGDVFSAPSLRAVSELTEKLRNWRDLDAGNYSADLNELDQIRRVQSITTLRVQRVEGDTLRSDSLVPDPIPVEPAALAAIRDEAMAEEDFRLAFYSADGRFGALMIQTTFGATPVEGFEPAVNADDVTLGDFFSDFDSAASGDGSFDLYYDESATVQDIPFQTVDMIEYQRFYAALSQVFADVDDTLAFYPVGNPPLMAWVYEVLQQFAWLAVGMVAIFVFLLRTLFRSFSAVAWSILTIALSLIWTWGITVALGVTLSTMISLTVLLVFAVGIADCVHVLSAYFVYRQQGRGHEEALTGAYGKTGLAIMVTTITTMTGVLALTTSGLVPIRVFGAMSALGVFMAFFFTLTLLPIMLSIWHPGATQEKSEVKHPLSLAAFWQRCTWPARGAIVAVALAALAWVAGVVLALYIALIGVLALAVLRWQDALLAACPPLVASRPRTILLVFGAVFAASLYGTSQVQIDSNVSELARQDSAPRIAYNMVDEHMAGAQSISIMIDSGTSDGLMEPALLRAMEQLQTRIVNRYPDEVSRTYSLANIVKDTNRVMNQDNPDFDRIPDSAITVSQLMYLFNSANPEERRSLVSDDFSRSHITINAYNAGSYQYQVFFDELGAEIDAVFTPLQAQFPDLEVTVTGSVPLMMRAMDEIAQSQYSSFLLALAVISVIMILTLGSVQAGLISIVPNLIPALLAFGLMGLLDIPLDTDTLLIAPVIIGIAVDDTIHFMTHYRVELVRTRNMQQALDSTVHDVGRAVLFTTMILGLGFAILGFSEYLGMAKIGIFGALAIFVALLCDLLLLPALLMKLKPRFGLKGPIQEFGVIASSDDRYTSNHAGDNA</sequence>
<keyword evidence="5 6" id="KW-0472">Membrane</keyword>
<evidence type="ECO:0000256" key="4">
    <source>
        <dbReference type="ARBA" id="ARBA00022989"/>
    </source>
</evidence>
<dbReference type="InterPro" id="IPR004869">
    <property type="entry name" value="MMPL_dom"/>
</dbReference>
<dbReference type="PANTHER" id="PTHR33406">
    <property type="entry name" value="MEMBRANE PROTEIN MJ1562-RELATED"/>
    <property type="match status" value="1"/>
</dbReference>
<dbReference type="Pfam" id="PF03176">
    <property type="entry name" value="MMPL"/>
    <property type="match status" value="2"/>
</dbReference>
<feature type="transmembrane region" description="Helical" evidence="6">
    <location>
        <begin position="351"/>
        <end position="372"/>
    </location>
</feature>
<evidence type="ECO:0000256" key="1">
    <source>
        <dbReference type="ARBA" id="ARBA00004651"/>
    </source>
</evidence>
<feature type="transmembrane region" description="Helical" evidence="6">
    <location>
        <begin position="392"/>
        <end position="414"/>
    </location>
</feature>
<feature type="transmembrane region" description="Helical" evidence="6">
    <location>
        <begin position="860"/>
        <end position="886"/>
    </location>
</feature>
<evidence type="ECO:0000259" key="7">
    <source>
        <dbReference type="PROSITE" id="PS50156"/>
    </source>
</evidence>
<keyword evidence="4 6" id="KW-1133">Transmembrane helix</keyword>
<proteinExistence type="predicted"/>
<evidence type="ECO:0000313" key="8">
    <source>
        <dbReference type="EMBL" id="KKO12633.1"/>
    </source>
</evidence>
<dbReference type="AlphaFoldDB" id="A0A0F9WJA7"/>
<evidence type="ECO:0000256" key="5">
    <source>
        <dbReference type="ARBA" id="ARBA00023136"/>
    </source>
</evidence>
<feature type="transmembrane region" description="Helical" evidence="6">
    <location>
        <begin position="421"/>
        <end position="445"/>
    </location>
</feature>
<gene>
    <name evidence="8" type="ORF">LCGC14_0006480</name>
</gene>
<feature type="transmembrane region" description="Helical" evidence="6">
    <location>
        <begin position="738"/>
        <end position="759"/>
    </location>
</feature>
<dbReference type="EMBL" id="LAZR01000001">
    <property type="protein sequence ID" value="KKO12633.1"/>
    <property type="molecule type" value="Genomic_DNA"/>
</dbReference>
<feature type="transmembrane region" description="Helical" evidence="6">
    <location>
        <begin position="834"/>
        <end position="854"/>
    </location>
</feature>
<dbReference type="Gene3D" id="1.20.1640.10">
    <property type="entry name" value="Multidrug efflux transporter AcrB transmembrane domain"/>
    <property type="match status" value="2"/>
</dbReference>
<organism evidence="8">
    <name type="scientific">marine sediment metagenome</name>
    <dbReference type="NCBI Taxonomy" id="412755"/>
    <lineage>
        <taxon>unclassified sequences</taxon>
        <taxon>metagenomes</taxon>
        <taxon>ecological metagenomes</taxon>
    </lineage>
</organism>
<accession>A0A0F9WJA7</accession>
<dbReference type="InterPro" id="IPR000731">
    <property type="entry name" value="SSD"/>
</dbReference>
<dbReference type="InterPro" id="IPR050545">
    <property type="entry name" value="Mycobact_MmpL"/>
</dbReference>
<feature type="domain" description="SSD" evidence="7">
    <location>
        <begin position="321"/>
        <end position="444"/>
    </location>
</feature>
<evidence type="ECO:0000256" key="2">
    <source>
        <dbReference type="ARBA" id="ARBA00022475"/>
    </source>
</evidence>
<feature type="transmembrane region" description="Helical" evidence="6">
    <location>
        <begin position="318"/>
        <end position="339"/>
    </location>
</feature>
<keyword evidence="2" id="KW-1003">Cell membrane</keyword>
<protein>
    <recommendedName>
        <fullName evidence="7">SSD domain-containing protein</fullName>
    </recommendedName>
</protein>
<feature type="transmembrane region" description="Helical" evidence="6">
    <location>
        <begin position="20"/>
        <end position="42"/>
    </location>
</feature>
<name>A0A0F9WJA7_9ZZZZ</name>
<comment type="subcellular location">
    <subcellularLocation>
        <location evidence="1">Cell membrane</location>
        <topology evidence="1">Multi-pass membrane protein</topology>
    </subcellularLocation>
</comment>
<feature type="transmembrane region" description="Helical" evidence="6">
    <location>
        <begin position="766"/>
        <end position="787"/>
    </location>
</feature>
<reference evidence="8" key="1">
    <citation type="journal article" date="2015" name="Nature">
        <title>Complex archaea that bridge the gap between prokaryotes and eukaryotes.</title>
        <authorList>
            <person name="Spang A."/>
            <person name="Saw J.H."/>
            <person name="Jorgensen S.L."/>
            <person name="Zaremba-Niedzwiedzka K."/>
            <person name="Martijn J."/>
            <person name="Lind A.E."/>
            <person name="van Eijk R."/>
            <person name="Schleper C."/>
            <person name="Guy L."/>
            <person name="Ettema T.J."/>
        </authorList>
    </citation>
    <scope>NUCLEOTIDE SEQUENCE</scope>
</reference>
<dbReference type="PANTHER" id="PTHR33406:SF13">
    <property type="entry name" value="MEMBRANE PROTEIN YDFJ"/>
    <property type="match status" value="1"/>
</dbReference>
<feature type="transmembrane region" description="Helical" evidence="6">
    <location>
        <begin position="293"/>
        <end position="312"/>
    </location>
</feature>
<keyword evidence="3 6" id="KW-0812">Transmembrane</keyword>
<feature type="domain" description="SSD" evidence="7">
    <location>
        <begin position="761"/>
        <end position="888"/>
    </location>
</feature>